<keyword evidence="4" id="KW-0808">Transferase</keyword>
<dbReference type="STRING" id="246437.L9JD82"/>
<gene>
    <name evidence="4" type="ORF">TREES_T100018018</name>
</gene>
<dbReference type="InParanoid" id="L9JD82"/>
<dbReference type="PANTHER" id="PTHR10256:SF1">
    <property type="entry name" value="SELENIDE, WATER DIKINASE 2"/>
    <property type="match status" value="1"/>
</dbReference>
<dbReference type="PANTHER" id="PTHR10256">
    <property type="entry name" value="SELENIDE, WATER DIKINASE"/>
    <property type="match status" value="1"/>
</dbReference>
<protein>
    <submittedName>
        <fullName evidence="4">Selenide, water dikinase 2</fullName>
    </submittedName>
</protein>
<dbReference type="EMBL" id="KB321035">
    <property type="protein sequence ID" value="ELW48560.1"/>
    <property type="molecule type" value="Genomic_DNA"/>
</dbReference>
<dbReference type="GO" id="GO:0004756">
    <property type="term" value="F:selenide, water dikinase activity"/>
    <property type="evidence" value="ECO:0007669"/>
    <property type="project" value="TreeGrafter"/>
</dbReference>
<dbReference type="GO" id="GO:0005524">
    <property type="term" value="F:ATP binding"/>
    <property type="evidence" value="ECO:0007669"/>
    <property type="project" value="UniProtKB-KW"/>
</dbReference>
<keyword evidence="5" id="KW-1185">Reference proteome</keyword>
<dbReference type="Pfam" id="PF00586">
    <property type="entry name" value="AIRS"/>
    <property type="match status" value="1"/>
</dbReference>
<reference evidence="5" key="1">
    <citation type="submission" date="2012-07" db="EMBL/GenBank/DDBJ databases">
        <title>Genome of the Chinese tree shrew, a rising model animal genetically related to primates.</title>
        <authorList>
            <person name="Zhang G."/>
            <person name="Fan Y."/>
            <person name="Yao Y."/>
            <person name="Huang Z."/>
        </authorList>
    </citation>
    <scope>NUCLEOTIDE SEQUENCE [LARGE SCALE GENOMIC DNA]</scope>
</reference>
<feature type="domain" description="PurM-like N-terminal" evidence="3">
    <location>
        <begin position="65"/>
        <end position="125"/>
    </location>
</feature>
<name>L9JD82_TUPCH</name>
<reference evidence="5" key="2">
    <citation type="journal article" date="2013" name="Nat. Commun.">
        <title>Genome of the Chinese tree shrew.</title>
        <authorList>
            <person name="Fan Y."/>
            <person name="Huang Z.Y."/>
            <person name="Cao C.C."/>
            <person name="Chen C.S."/>
            <person name="Chen Y.X."/>
            <person name="Fan D.D."/>
            <person name="He J."/>
            <person name="Hou H.L."/>
            <person name="Hu L."/>
            <person name="Hu X.T."/>
            <person name="Jiang X.T."/>
            <person name="Lai R."/>
            <person name="Lang Y.S."/>
            <person name="Liang B."/>
            <person name="Liao S.G."/>
            <person name="Mu D."/>
            <person name="Ma Y.Y."/>
            <person name="Niu Y.Y."/>
            <person name="Sun X.Q."/>
            <person name="Xia J.Q."/>
            <person name="Xiao J."/>
            <person name="Xiong Z.Q."/>
            <person name="Xu L."/>
            <person name="Yang L."/>
            <person name="Zhang Y."/>
            <person name="Zhao W."/>
            <person name="Zhao X.D."/>
            <person name="Zheng Y.T."/>
            <person name="Zhou J.M."/>
            <person name="Zhu Y.B."/>
            <person name="Zhang G.J."/>
            <person name="Wang J."/>
            <person name="Yao Y.G."/>
        </authorList>
    </citation>
    <scope>NUCLEOTIDE SEQUENCE [LARGE SCALE GENOMIC DNA]</scope>
</reference>
<keyword evidence="4" id="KW-0418">Kinase</keyword>
<keyword evidence="2" id="KW-0067">ATP-binding</keyword>
<evidence type="ECO:0000259" key="3">
    <source>
        <dbReference type="Pfam" id="PF00586"/>
    </source>
</evidence>
<dbReference type="GO" id="GO:0005737">
    <property type="term" value="C:cytoplasm"/>
    <property type="evidence" value="ECO:0007669"/>
    <property type="project" value="TreeGrafter"/>
</dbReference>
<dbReference type="Gene3D" id="3.30.1330.10">
    <property type="entry name" value="PurM-like, N-terminal domain"/>
    <property type="match status" value="1"/>
</dbReference>
<dbReference type="SUPFAM" id="SSF55326">
    <property type="entry name" value="PurM N-terminal domain-like"/>
    <property type="match status" value="1"/>
</dbReference>
<evidence type="ECO:0000256" key="2">
    <source>
        <dbReference type="ARBA" id="ARBA00022840"/>
    </source>
</evidence>
<evidence type="ECO:0000313" key="5">
    <source>
        <dbReference type="Proteomes" id="UP000011518"/>
    </source>
</evidence>
<dbReference type="GO" id="GO:0016260">
    <property type="term" value="P:selenocysteine biosynthetic process"/>
    <property type="evidence" value="ECO:0007669"/>
    <property type="project" value="TreeGrafter"/>
</dbReference>
<keyword evidence="1" id="KW-0547">Nucleotide-binding</keyword>
<proteinExistence type="predicted"/>
<sequence length="127" mass="13729">MAEALATGASGEEVAAMAVVAEMSSGRAGWSQGQGFPNYLLFKPQALGLKHSWWLTGFSDFYPLVEDPYMMGRIACANVLSDLHAMGITECDNMLMLLSVSQSMSKEEQEKVTSLLIKGFQDAAEKG</sequence>
<evidence type="ECO:0000313" key="4">
    <source>
        <dbReference type="EMBL" id="ELW48560.1"/>
    </source>
</evidence>
<dbReference type="InterPro" id="IPR004536">
    <property type="entry name" value="SPS/SelD"/>
</dbReference>
<dbReference type="InterPro" id="IPR036921">
    <property type="entry name" value="PurM-like_N_sf"/>
</dbReference>
<dbReference type="Proteomes" id="UP000011518">
    <property type="component" value="Unassembled WGS sequence"/>
</dbReference>
<evidence type="ECO:0000256" key="1">
    <source>
        <dbReference type="ARBA" id="ARBA00022741"/>
    </source>
</evidence>
<dbReference type="AlphaFoldDB" id="L9JD82"/>
<organism evidence="4 5">
    <name type="scientific">Tupaia chinensis</name>
    <name type="common">Chinese tree shrew</name>
    <name type="synonym">Tupaia belangeri chinensis</name>
    <dbReference type="NCBI Taxonomy" id="246437"/>
    <lineage>
        <taxon>Eukaryota</taxon>
        <taxon>Metazoa</taxon>
        <taxon>Chordata</taxon>
        <taxon>Craniata</taxon>
        <taxon>Vertebrata</taxon>
        <taxon>Euteleostomi</taxon>
        <taxon>Mammalia</taxon>
        <taxon>Eutheria</taxon>
        <taxon>Euarchontoglires</taxon>
        <taxon>Scandentia</taxon>
        <taxon>Tupaiidae</taxon>
        <taxon>Tupaia</taxon>
    </lineage>
</organism>
<dbReference type="InterPro" id="IPR016188">
    <property type="entry name" value="PurM-like_N"/>
</dbReference>
<accession>L9JD82</accession>